<feature type="compositionally biased region" description="Low complexity" evidence="5">
    <location>
        <begin position="149"/>
        <end position="159"/>
    </location>
</feature>
<dbReference type="InterPro" id="IPR008913">
    <property type="entry name" value="Znf_CHY"/>
</dbReference>
<evidence type="ECO:0000256" key="2">
    <source>
        <dbReference type="ARBA" id="ARBA00022771"/>
    </source>
</evidence>
<dbReference type="GO" id="GO:0008270">
    <property type="term" value="F:zinc ion binding"/>
    <property type="evidence" value="ECO:0007669"/>
    <property type="project" value="UniProtKB-KW"/>
</dbReference>
<feature type="region of interest" description="Disordered" evidence="5">
    <location>
        <begin position="407"/>
        <end position="461"/>
    </location>
</feature>
<feature type="compositionally biased region" description="Polar residues" evidence="5">
    <location>
        <begin position="366"/>
        <end position="377"/>
    </location>
</feature>
<dbReference type="EMBL" id="PJQL01000371">
    <property type="protein sequence ID" value="RCH96411.1"/>
    <property type="molecule type" value="Genomic_DNA"/>
</dbReference>
<dbReference type="OrthoDB" id="10253329at2759"/>
<evidence type="ECO:0000256" key="4">
    <source>
        <dbReference type="PROSITE-ProRule" id="PRU00601"/>
    </source>
</evidence>
<evidence type="ECO:0000259" key="6">
    <source>
        <dbReference type="PROSITE" id="PS50908"/>
    </source>
</evidence>
<comment type="caution">
    <text evidence="8">The sequence shown here is derived from an EMBL/GenBank/DDBJ whole genome shotgun (WGS) entry which is preliminary data.</text>
</comment>
<dbReference type="InterPro" id="IPR006575">
    <property type="entry name" value="RWD_dom"/>
</dbReference>
<keyword evidence="9" id="KW-1185">Reference proteome</keyword>
<feature type="domain" description="CHY-type" evidence="7">
    <location>
        <begin position="647"/>
        <end position="714"/>
    </location>
</feature>
<organism evidence="8 9">
    <name type="scientific">Rhizopus azygosporus</name>
    <name type="common">Rhizopus microsporus var. azygosporus</name>
    <dbReference type="NCBI Taxonomy" id="86630"/>
    <lineage>
        <taxon>Eukaryota</taxon>
        <taxon>Fungi</taxon>
        <taxon>Fungi incertae sedis</taxon>
        <taxon>Mucoromycota</taxon>
        <taxon>Mucoromycotina</taxon>
        <taxon>Mucoromycetes</taxon>
        <taxon>Mucorales</taxon>
        <taxon>Mucorineae</taxon>
        <taxon>Rhizopodaceae</taxon>
        <taxon>Rhizopus</taxon>
    </lineage>
</organism>
<proteinExistence type="predicted"/>
<evidence type="ECO:0000256" key="5">
    <source>
        <dbReference type="SAM" id="MobiDB-lite"/>
    </source>
</evidence>
<dbReference type="InterPro" id="IPR037274">
    <property type="entry name" value="Znf_CHY_sf"/>
</dbReference>
<dbReference type="STRING" id="86630.A0A367K3F5"/>
<name>A0A367K3F5_RHIAZ</name>
<dbReference type="Proteomes" id="UP000252139">
    <property type="component" value="Unassembled WGS sequence"/>
</dbReference>
<feature type="compositionally biased region" description="Acidic residues" evidence="5">
    <location>
        <begin position="416"/>
        <end position="445"/>
    </location>
</feature>
<evidence type="ECO:0000259" key="7">
    <source>
        <dbReference type="PROSITE" id="PS51266"/>
    </source>
</evidence>
<feature type="compositionally biased region" description="Basic and acidic residues" evidence="5">
    <location>
        <begin position="208"/>
        <end position="233"/>
    </location>
</feature>
<dbReference type="Pfam" id="PF05495">
    <property type="entry name" value="zf-CHY"/>
    <property type="match status" value="1"/>
</dbReference>
<accession>A0A367K3F5</accession>
<keyword evidence="1" id="KW-0479">Metal-binding</keyword>
<keyword evidence="2 4" id="KW-0863">Zinc-finger</keyword>
<dbReference type="AlphaFoldDB" id="A0A367K3F5"/>
<dbReference type="SUPFAM" id="SSF161219">
    <property type="entry name" value="CHY zinc finger-like"/>
    <property type="match status" value="1"/>
</dbReference>
<protein>
    <recommendedName>
        <fullName evidence="10">CHY-type domain-containing protein</fullName>
    </recommendedName>
</protein>
<feature type="compositionally biased region" description="Basic and acidic residues" evidence="5">
    <location>
        <begin position="755"/>
        <end position="771"/>
    </location>
</feature>
<evidence type="ECO:0000313" key="8">
    <source>
        <dbReference type="EMBL" id="RCH96411.1"/>
    </source>
</evidence>
<feature type="region of interest" description="Disordered" evidence="5">
    <location>
        <begin position="738"/>
        <end position="771"/>
    </location>
</feature>
<gene>
    <name evidence="8" type="ORF">CU097_005448</name>
</gene>
<evidence type="ECO:0000256" key="3">
    <source>
        <dbReference type="ARBA" id="ARBA00022833"/>
    </source>
</evidence>
<sequence length="771" mass="87305">MTDKPNEAINNNNKSCVSIDNKRKLELIQLETRYRSTYQLIKDNEQETIVRIAIKPTDPDFPYELDALQVQLHIPNTYPEAPCKIQVLNNDIPRGFAFNLEKGYAAHVNNMSTHQTLVRQMNWLDRNMETLLQQAPAPTVRFVSHSPKPTAAPATTEPQQDQRRHHLDTTKPIIHQSASSNPRSYSPSKQASASKSSTTSAAASNHSEVVHTKEDEDGYAPKEKAAADERRKREIQQLRTRFADSFKSTKSNTVIHLTLNINDPEFSHEQLLGGTQLYIKYHIPRLYPLQPCSIEVENRNLDATRKSWIEGGFNMHVVQSRDSLFENLNWLNRYLEHLISGEQQSQTREEQEAAQMADAQKMQHKPPTQEQKKSMLSASAPVFVPQVQKKKKTSLFDEEDQKQNRVVIVNDPAFVVDEEDEADDDDDSTTDESEENDEEELSGPEDETKKDMLTGLTQPPKVKRGTEIRLIDPVLDNVSLFRCNVLHLVVKCARCKDTTAVENIKPDQDEEGNSSGKVKTERWISCPTCNSIMGIKFYSELIHQGMKSLGLLQLAGCSAYDVLPSSYIGTCSQCMTDMASPIRLSPHDTPHTVGCFSCHSKMTFGLGEYRFVKLGSEGGERLQADESQVLKLKKKKKKQDALTIGEPLPDQGTCSHYRKSKRWFRFPCCHKLYPCDVCHDTNEDHPYELAKRHVCGLCSREQAIVNGKPCNCGHEFEKPTHKGAFWEGGKGVRNKEIMSRKDPHKHKGIGKTVSKKQERVGTAGKERRKAE</sequence>
<evidence type="ECO:0008006" key="10">
    <source>
        <dbReference type="Google" id="ProtNLM"/>
    </source>
</evidence>
<evidence type="ECO:0000256" key="1">
    <source>
        <dbReference type="ARBA" id="ARBA00022723"/>
    </source>
</evidence>
<feature type="region of interest" description="Disordered" evidence="5">
    <location>
        <begin position="142"/>
        <end position="233"/>
    </location>
</feature>
<dbReference type="PROSITE" id="PS51266">
    <property type="entry name" value="ZF_CHY"/>
    <property type="match status" value="1"/>
</dbReference>
<feature type="region of interest" description="Disordered" evidence="5">
    <location>
        <begin position="342"/>
        <end position="383"/>
    </location>
</feature>
<reference evidence="8 9" key="1">
    <citation type="journal article" date="2018" name="G3 (Bethesda)">
        <title>Phylogenetic and Phylogenomic Definition of Rhizopus Species.</title>
        <authorList>
            <person name="Gryganskyi A.P."/>
            <person name="Golan J."/>
            <person name="Dolatabadi S."/>
            <person name="Mondo S."/>
            <person name="Robb S."/>
            <person name="Idnurm A."/>
            <person name="Muszewska A."/>
            <person name="Steczkiewicz K."/>
            <person name="Masonjones S."/>
            <person name="Liao H.L."/>
            <person name="Gajdeczka M.T."/>
            <person name="Anike F."/>
            <person name="Vuek A."/>
            <person name="Anishchenko I.M."/>
            <person name="Voigt K."/>
            <person name="de Hoog G.S."/>
            <person name="Smith M.E."/>
            <person name="Heitman J."/>
            <person name="Vilgalys R."/>
            <person name="Stajich J.E."/>
        </authorList>
    </citation>
    <scope>NUCLEOTIDE SEQUENCE [LARGE SCALE GENOMIC DNA]</scope>
    <source>
        <strain evidence="8 9">CBS 357.93</strain>
    </source>
</reference>
<evidence type="ECO:0000313" key="9">
    <source>
        <dbReference type="Proteomes" id="UP000252139"/>
    </source>
</evidence>
<keyword evidence="3" id="KW-0862">Zinc</keyword>
<feature type="compositionally biased region" description="Low complexity" evidence="5">
    <location>
        <begin position="177"/>
        <end position="204"/>
    </location>
</feature>
<feature type="domain" description="RWD" evidence="6">
    <location>
        <begin position="25"/>
        <end position="131"/>
    </location>
</feature>
<dbReference type="PROSITE" id="PS50908">
    <property type="entry name" value="RWD"/>
    <property type="match status" value="1"/>
</dbReference>